<dbReference type="PANTHER" id="PTHR23427">
    <property type="entry name" value="SURFEIT LOCUS PROTEIN"/>
    <property type="match status" value="1"/>
</dbReference>
<name>A0A975NZ89_9BRAD</name>
<dbReference type="AlphaFoldDB" id="A0A975NZ89"/>
<feature type="transmembrane region" description="Helical" evidence="6">
    <location>
        <begin position="12"/>
        <end position="31"/>
    </location>
</feature>
<keyword evidence="6" id="KW-1003">Cell membrane</keyword>
<proteinExistence type="inferred from homology"/>
<sequence>MTGMTAPRRNVAGLGIFTLAVVALLVGLGLWQLQRRAEKHALIAALTERLAAAPAALPQPSQWSALTPERDEFRRVRFSATYQPRPDAMVYSSGSSVRDDVTGPGTWAFLPASLPTGETVVINTGFVQNTMQDRAQQDRAVTRLVTGAPVALTGYIRFPETAGALTPPENPAKRLWFTRDHLAMAHSFGWIEGGRPLAPFYIDLEAPVPESGIPKPGPLTVRLKDDHLHYAITWFGLAGAVAIAFAVWLRAQRRT</sequence>
<dbReference type="CDD" id="cd06662">
    <property type="entry name" value="SURF1"/>
    <property type="match status" value="1"/>
</dbReference>
<comment type="similarity">
    <text evidence="2 6">Belongs to the SURF1 family.</text>
</comment>
<dbReference type="Proteomes" id="UP000676951">
    <property type="component" value="Chromosome"/>
</dbReference>
<comment type="subcellular location">
    <subcellularLocation>
        <location evidence="6">Cell membrane</location>
        <topology evidence="6">Multi-pass membrane protein</topology>
    </subcellularLocation>
    <subcellularLocation>
        <location evidence="1">Membrane</location>
    </subcellularLocation>
</comment>
<evidence type="ECO:0000313" key="7">
    <source>
        <dbReference type="EMBL" id="QWG24022.1"/>
    </source>
</evidence>
<keyword evidence="3 6" id="KW-0812">Transmembrane</keyword>
<evidence type="ECO:0000313" key="8">
    <source>
        <dbReference type="Proteomes" id="UP000676951"/>
    </source>
</evidence>
<evidence type="ECO:0000256" key="6">
    <source>
        <dbReference type="RuleBase" id="RU363076"/>
    </source>
</evidence>
<dbReference type="PANTHER" id="PTHR23427:SF2">
    <property type="entry name" value="SURFEIT LOCUS PROTEIN 1"/>
    <property type="match status" value="1"/>
</dbReference>
<dbReference type="PROSITE" id="PS50895">
    <property type="entry name" value="SURF1"/>
    <property type="match status" value="1"/>
</dbReference>
<dbReference type="GO" id="GO:0005886">
    <property type="term" value="C:plasma membrane"/>
    <property type="evidence" value="ECO:0007669"/>
    <property type="project" value="UniProtKB-SubCell"/>
</dbReference>
<evidence type="ECO:0000256" key="5">
    <source>
        <dbReference type="ARBA" id="ARBA00023136"/>
    </source>
</evidence>
<evidence type="ECO:0000256" key="1">
    <source>
        <dbReference type="ARBA" id="ARBA00004370"/>
    </source>
</evidence>
<dbReference type="RefSeq" id="WP_215604771.1">
    <property type="nucleotide sequence ID" value="NZ_CP076136.1"/>
</dbReference>
<evidence type="ECO:0000256" key="3">
    <source>
        <dbReference type="ARBA" id="ARBA00022692"/>
    </source>
</evidence>
<dbReference type="EMBL" id="CP076136">
    <property type="protein sequence ID" value="QWG24022.1"/>
    <property type="molecule type" value="Genomic_DNA"/>
</dbReference>
<feature type="transmembrane region" description="Helical" evidence="6">
    <location>
        <begin position="228"/>
        <end position="249"/>
    </location>
</feature>
<evidence type="ECO:0000256" key="4">
    <source>
        <dbReference type="ARBA" id="ARBA00022989"/>
    </source>
</evidence>
<evidence type="ECO:0000256" key="2">
    <source>
        <dbReference type="ARBA" id="ARBA00007165"/>
    </source>
</evidence>
<protein>
    <recommendedName>
        <fullName evidence="6">SURF1-like protein</fullName>
    </recommendedName>
</protein>
<dbReference type="InterPro" id="IPR002994">
    <property type="entry name" value="Surf1/Shy1"/>
</dbReference>
<keyword evidence="5 6" id="KW-0472">Membrane</keyword>
<reference evidence="7 8" key="1">
    <citation type="submission" date="2021-06" db="EMBL/GenBank/DDBJ databases">
        <title>Bradyrhizobium sp. S2-11-4 Genome sequencing.</title>
        <authorList>
            <person name="Jin L."/>
        </authorList>
    </citation>
    <scope>NUCLEOTIDE SEQUENCE [LARGE SCALE GENOMIC DNA]</scope>
    <source>
        <strain evidence="7 8">S2-11-4</strain>
    </source>
</reference>
<dbReference type="InterPro" id="IPR045214">
    <property type="entry name" value="Surf1/Surf4"/>
</dbReference>
<gene>
    <name evidence="7" type="ORF">KMZ93_03570</name>
</gene>
<keyword evidence="4 6" id="KW-1133">Transmembrane helix</keyword>
<dbReference type="Pfam" id="PF02104">
    <property type="entry name" value="SURF1"/>
    <property type="match status" value="1"/>
</dbReference>
<accession>A0A975NZ89</accession>
<organism evidence="7 8">
    <name type="scientific">Bradyrhizobium sediminis</name>
    <dbReference type="NCBI Taxonomy" id="2840469"/>
    <lineage>
        <taxon>Bacteria</taxon>
        <taxon>Pseudomonadati</taxon>
        <taxon>Pseudomonadota</taxon>
        <taxon>Alphaproteobacteria</taxon>
        <taxon>Hyphomicrobiales</taxon>
        <taxon>Nitrobacteraceae</taxon>
        <taxon>Bradyrhizobium</taxon>
    </lineage>
</organism>
<keyword evidence="8" id="KW-1185">Reference proteome</keyword>